<feature type="domain" description="Alpha-carbonic anhydrase" evidence="11">
    <location>
        <begin position="36"/>
        <end position="276"/>
    </location>
</feature>
<evidence type="ECO:0000256" key="8">
    <source>
        <dbReference type="ARBA" id="ARBA00023239"/>
    </source>
</evidence>
<comment type="catalytic activity">
    <reaction evidence="9 10">
        <text>hydrogencarbonate + H(+) = CO2 + H2O</text>
        <dbReference type="Rhea" id="RHEA:10748"/>
        <dbReference type="ChEBI" id="CHEBI:15377"/>
        <dbReference type="ChEBI" id="CHEBI:15378"/>
        <dbReference type="ChEBI" id="CHEBI:16526"/>
        <dbReference type="ChEBI" id="CHEBI:17544"/>
        <dbReference type="EC" id="4.2.1.1"/>
    </reaction>
</comment>
<dbReference type="CDD" id="cd03124">
    <property type="entry name" value="alpha_CA_prokaryotic_like"/>
    <property type="match status" value="1"/>
</dbReference>
<protein>
    <recommendedName>
        <fullName evidence="5 10">Carbonic anhydrase</fullName>
        <ecNumber evidence="5 10">4.2.1.1</ecNumber>
    </recommendedName>
</protein>
<dbReference type="InterPro" id="IPR036398">
    <property type="entry name" value="CA_dom_sf"/>
</dbReference>
<reference evidence="12" key="1">
    <citation type="submission" date="2022-08" db="EMBL/GenBank/DDBJ databases">
        <authorList>
            <person name="Gutierrez-Valencia J."/>
        </authorList>
    </citation>
    <scope>NUCLEOTIDE SEQUENCE</scope>
</reference>
<evidence type="ECO:0000256" key="2">
    <source>
        <dbReference type="ARBA" id="ARBA00002904"/>
    </source>
</evidence>
<keyword evidence="6 10" id="KW-0479">Metal-binding</keyword>
<evidence type="ECO:0000256" key="9">
    <source>
        <dbReference type="ARBA" id="ARBA00048348"/>
    </source>
</evidence>
<evidence type="ECO:0000256" key="5">
    <source>
        <dbReference type="ARBA" id="ARBA00012925"/>
    </source>
</evidence>
<dbReference type="GO" id="GO:0008270">
    <property type="term" value="F:zinc ion binding"/>
    <property type="evidence" value="ECO:0007669"/>
    <property type="project" value="UniProtKB-UniRule"/>
</dbReference>
<comment type="function">
    <text evidence="2 10">Reversible hydration of carbon dioxide.</text>
</comment>
<evidence type="ECO:0000256" key="3">
    <source>
        <dbReference type="ARBA" id="ARBA00004470"/>
    </source>
</evidence>
<dbReference type="PANTHER" id="PTHR18952:SF236">
    <property type="entry name" value="ALPHA CARBONIC ANHYDRASE 1, CHLOROPLASTIC"/>
    <property type="match status" value="1"/>
</dbReference>
<feature type="signal peptide" evidence="10">
    <location>
        <begin position="1"/>
        <end position="30"/>
    </location>
</feature>
<comment type="cofactor">
    <cofactor evidence="1 10">
        <name>Zn(2+)</name>
        <dbReference type="ChEBI" id="CHEBI:29105"/>
    </cofactor>
</comment>
<dbReference type="GO" id="GO:0004089">
    <property type="term" value="F:carbonate dehydratase activity"/>
    <property type="evidence" value="ECO:0007669"/>
    <property type="project" value="UniProtKB-UniRule"/>
</dbReference>
<dbReference type="SUPFAM" id="SSF51069">
    <property type="entry name" value="Carbonic anhydrase"/>
    <property type="match status" value="1"/>
</dbReference>
<dbReference type="InterPro" id="IPR001148">
    <property type="entry name" value="CA_dom"/>
</dbReference>
<dbReference type="GO" id="GO:0009570">
    <property type="term" value="C:chloroplast stroma"/>
    <property type="evidence" value="ECO:0007669"/>
    <property type="project" value="UniProtKB-SubCell"/>
</dbReference>
<dbReference type="Gene3D" id="3.10.200.10">
    <property type="entry name" value="Alpha carbonic anhydrase"/>
    <property type="match status" value="1"/>
</dbReference>
<keyword evidence="10" id="KW-0732">Signal</keyword>
<evidence type="ECO:0000313" key="13">
    <source>
        <dbReference type="Proteomes" id="UP001154282"/>
    </source>
</evidence>
<comment type="similarity">
    <text evidence="4">Belongs to the alpha-class carbonic anhydrase family.</text>
</comment>
<proteinExistence type="inferred from homology"/>
<evidence type="ECO:0000256" key="6">
    <source>
        <dbReference type="ARBA" id="ARBA00022723"/>
    </source>
</evidence>
<keyword evidence="8 10" id="KW-0456">Lyase</keyword>
<keyword evidence="7 10" id="KW-0862">Zinc</keyword>
<gene>
    <name evidence="12" type="ORF">LITE_LOCUS35307</name>
</gene>
<sequence length="280" mass="31255">MGTTRASIFSFSLLYVVVAILVLPLGLASANNASSVSFGYSGPNGPAKWGSLSPKYQACGSGKSQSPIDIRRKEAVEDKKLQKLEGNYRSVGASLINTGRNVMVHFDDSPGELEIEGKTYRLKQMHWHSPSEHTIDGQQYALELHMVHQADDESFAVAAILYEYGPEDKFMKKMKDELQELAKDKYPADEEAQVPLKKKMKCKMLKKTTSHHKYYRYVGSITSPPCSENVIWSVLARPKTVSREQVKALTAPLPDGFKVNARPVQPLNGRKVELFKQHSP</sequence>
<dbReference type="PROSITE" id="PS00162">
    <property type="entry name" value="ALPHA_CA_1"/>
    <property type="match status" value="1"/>
</dbReference>
<keyword evidence="13" id="KW-1185">Reference proteome</keyword>
<dbReference type="SMART" id="SM01057">
    <property type="entry name" value="Carb_anhydrase"/>
    <property type="match status" value="1"/>
</dbReference>
<dbReference type="Pfam" id="PF00194">
    <property type="entry name" value="Carb_anhydrase"/>
    <property type="match status" value="1"/>
</dbReference>
<dbReference type="Proteomes" id="UP001154282">
    <property type="component" value="Unassembled WGS sequence"/>
</dbReference>
<evidence type="ECO:0000256" key="1">
    <source>
        <dbReference type="ARBA" id="ARBA00001947"/>
    </source>
</evidence>
<dbReference type="PROSITE" id="PS51144">
    <property type="entry name" value="ALPHA_CA_2"/>
    <property type="match status" value="1"/>
</dbReference>
<accession>A0AAV0NUT7</accession>
<dbReference type="InterPro" id="IPR018338">
    <property type="entry name" value="Carbonic_anhydrase_a-class_CS"/>
</dbReference>
<dbReference type="PANTHER" id="PTHR18952">
    <property type="entry name" value="CARBONIC ANHYDRASE"/>
    <property type="match status" value="1"/>
</dbReference>
<dbReference type="EMBL" id="CAMGYJ010000008">
    <property type="protein sequence ID" value="CAI0462305.1"/>
    <property type="molecule type" value="Genomic_DNA"/>
</dbReference>
<evidence type="ECO:0000256" key="7">
    <source>
        <dbReference type="ARBA" id="ARBA00022833"/>
    </source>
</evidence>
<dbReference type="InterPro" id="IPR023561">
    <property type="entry name" value="Carbonic_anhydrase_a-class"/>
</dbReference>
<evidence type="ECO:0000256" key="4">
    <source>
        <dbReference type="ARBA" id="ARBA00006365"/>
    </source>
</evidence>
<comment type="similarity">
    <text evidence="10">Belongs to the alpha-carbonic anhydrase family.</text>
</comment>
<evidence type="ECO:0000259" key="11">
    <source>
        <dbReference type="PROSITE" id="PS51144"/>
    </source>
</evidence>
<dbReference type="EC" id="4.2.1.1" evidence="5 10"/>
<comment type="subcellular location">
    <subcellularLocation>
        <location evidence="3">Plastid</location>
        <location evidence="3">Chloroplast stroma</location>
    </subcellularLocation>
</comment>
<comment type="caution">
    <text evidence="12">The sequence shown here is derived from an EMBL/GenBank/DDBJ whole genome shotgun (WGS) entry which is preliminary data.</text>
</comment>
<evidence type="ECO:0000313" key="12">
    <source>
        <dbReference type="EMBL" id="CAI0462305.1"/>
    </source>
</evidence>
<dbReference type="GO" id="GO:0006730">
    <property type="term" value="P:one-carbon metabolic process"/>
    <property type="evidence" value="ECO:0007669"/>
    <property type="project" value="TreeGrafter"/>
</dbReference>
<feature type="chain" id="PRO_5043091656" description="Carbonic anhydrase" evidence="10">
    <location>
        <begin position="31"/>
        <end position="280"/>
    </location>
</feature>
<name>A0AAV0NUT7_9ROSI</name>
<evidence type="ECO:0000256" key="10">
    <source>
        <dbReference type="RuleBase" id="RU367011"/>
    </source>
</evidence>
<dbReference type="AlphaFoldDB" id="A0AAV0NUT7"/>
<dbReference type="InterPro" id="IPR041891">
    <property type="entry name" value="Alpha_CA_prokaryot-like"/>
</dbReference>
<organism evidence="12 13">
    <name type="scientific">Linum tenue</name>
    <dbReference type="NCBI Taxonomy" id="586396"/>
    <lineage>
        <taxon>Eukaryota</taxon>
        <taxon>Viridiplantae</taxon>
        <taxon>Streptophyta</taxon>
        <taxon>Embryophyta</taxon>
        <taxon>Tracheophyta</taxon>
        <taxon>Spermatophyta</taxon>
        <taxon>Magnoliopsida</taxon>
        <taxon>eudicotyledons</taxon>
        <taxon>Gunneridae</taxon>
        <taxon>Pentapetalae</taxon>
        <taxon>rosids</taxon>
        <taxon>fabids</taxon>
        <taxon>Malpighiales</taxon>
        <taxon>Linaceae</taxon>
        <taxon>Linum</taxon>
    </lineage>
</organism>